<dbReference type="PROSITE" id="PS51039">
    <property type="entry name" value="ZF_AN1"/>
    <property type="match status" value="1"/>
</dbReference>
<accession>A0AAQ3QNA4</accession>
<feature type="compositionally biased region" description="Pro residues" evidence="7">
    <location>
        <begin position="26"/>
        <end position="45"/>
    </location>
</feature>
<organism evidence="9 10">
    <name type="scientific">Canna indica</name>
    <name type="common">Indian-shot</name>
    <dbReference type="NCBI Taxonomy" id="4628"/>
    <lineage>
        <taxon>Eukaryota</taxon>
        <taxon>Viridiplantae</taxon>
        <taxon>Streptophyta</taxon>
        <taxon>Embryophyta</taxon>
        <taxon>Tracheophyta</taxon>
        <taxon>Spermatophyta</taxon>
        <taxon>Magnoliopsida</taxon>
        <taxon>Liliopsida</taxon>
        <taxon>Zingiberales</taxon>
        <taxon>Cannaceae</taxon>
        <taxon>Canna</taxon>
    </lineage>
</organism>
<feature type="region of interest" description="Disordered" evidence="7">
    <location>
        <begin position="1"/>
        <end position="89"/>
    </location>
</feature>
<dbReference type="Gene3D" id="4.10.1110.10">
    <property type="entry name" value="AN1-like Zinc finger"/>
    <property type="match status" value="1"/>
</dbReference>
<keyword evidence="3 6" id="KW-0863">Zinc-finger</keyword>
<evidence type="ECO:0000256" key="7">
    <source>
        <dbReference type="SAM" id="MobiDB-lite"/>
    </source>
</evidence>
<evidence type="ECO:0000256" key="4">
    <source>
        <dbReference type="ARBA" id="ARBA00022833"/>
    </source>
</evidence>
<dbReference type="PANTHER" id="PTHR10634">
    <property type="entry name" value="AN1-TYPE ZINC FINGER PROTEIN"/>
    <property type="match status" value="1"/>
</dbReference>
<feature type="domain" description="AN1-type" evidence="8">
    <location>
        <begin position="89"/>
        <end position="135"/>
    </location>
</feature>
<gene>
    <name evidence="9" type="ORF">Cni_G23120</name>
</gene>
<dbReference type="Proteomes" id="UP001327560">
    <property type="component" value="Chromosome 7"/>
</dbReference>
<keyword evidence="5" id="KW-0346">Stress response</keyword>
<dbReference type="Pfam" id="PF01428">
    <property type="entry name" value="zf-AN1"/>
    <property type="match status" value="1"/>
</dbReference>
<dbReference type="InterPro" id="IPR035896">
    <property type="entry name" value="AN1-like_Znf"/>
</dbReference>
<evidence type="ECO:0000259" key="8">
    <source>
        <dbReference type="PROSITE" id="PS51039"/>
    </source>
</evidence>
<sequence length="154" mass="16647">MAGESCNLDKDEAEIFKPSSASSPSASPPSPPSSASPPPPAPLPPSSMNLKPCEKSAVQRSKRPQSPPREMTTSASSKPKLDEEPRTPVKFSNRCSTCRKRVGLTGFRCRCGDLFCGRHRYSDAHECSFDYKAAGREEIAKANPVIKAAKIIKI</sequence>
<evidence type="ECO:0000256" key="6">
    <source>
        <dbReference type="PROSITE-ProRule" id="PRU00449"/>
    </source>
</evidence>
<dbReference type="PANTHER" id="PTHR10634:SF155">
    <property type="entry name" value="(WILD MALAYSIAN BANANA) HYPOTHETICAL PROTEIN"/>
    <property type="match status" value="1"/>
</dbReference>
<name>A0AAQ3QNA4_9LILI</name>
<dbReference type="SUPFAM" id="SSF118310">
    <property type="entry name" value="AN1-like Zinc finger"/>
    <property type="match status" value="1"/>
</dbReference>
<dbReference type="InterPro" id="IPR000058">
    <property type="entry name" value="Znf_AN1"/>
</dbReference>
<dbReference type="GO" id="GO:0004842">
    <property type="term" value="F:ubiquitin-protein transferase activity"/>
    <property type="evidence" value="ECO:0007669"/>
    <property type="project" value="TreeGrafter"/>
</dbReference>
<reference evidence="9 10" key="1">
    <citation type="submission" date="2023-10" db="EMBL/GenBank/DDBJ databases">
        <title>Chromosome-scale genome assembly provides insights into flower coloration mechanisms of Canna indica.</title>
        <authorList>
            <person name="Li C."/>
        </authorList>
    </citation>
    <scope>NUCLEOTIDE SEQUENCE [LARGE SCALE GENOMIC DNA]</scope>
    <source>
        <tissue evidence="9">Flower</tissue>
    </source>
</reference>
<evidence type="ECO:0000256" key="2">
    <source>
        <dbReference type="ARBA" id="ARBA00022723"/>
    </source>
</evidence>
<evidence type="ECO:0000313" key="10">
    <source>
        <dbReference type="Proteomes" id="UP001327560"/>
    </source>
</evidence>
<dbReference type="EMBL" id="CP136896">
    <property type="protein sequence ID" value="WOL14340.1"/>
    <property type="molecule type" value="Genomic_DNA"/>
</dbReference>
<evidence type="ECO:0000256" key="5">
    <source>
        <dbReference type="ARBA" id="ARBA00023016"/>
    </source>
</evidence>
<evidence type="ECO:0000256" key="3">
    <source>
        <dbReference type="ARBA" id="ARBA00022771"/>
    </source>
</evidence>
<keyword evidence="4" id="KW-0862">Zinc</keyword>
<evidence type="ECO:0000256" key="1">
    <source>
        <dbReference type="ARBA" id="ARBA00003732"/>
    </source>
</evidence>
<dbReference type="FunFam" id="4.10.1110.10:FF:000001">
    <property type="entry name" value="Zinc finger AN1-type containing 6"/>
    <property type="match status" value="1"/>
</dbReference>
<keyword evidence="2" id="KW-0479">Metal-binding</keyword>
<dbReference type="AlphaFoldDB" id="A0AAQ3QNA4"/>
<dbReference type="InterPro" id="IPR050652">
    <property type="entry name" value="AN1_A20_ZnFinger"/>
</dbReference>
<proteinExistence type="predicted"/>
<dbReference type="GO" id="GO:0016567">
    <property type="term" value="P:protein ubiquitination"/>
    <property type="evidence" value="ECO:0007669"/>
    <property type="project" value="TreeGrafter"/>
</dbReference>
<dbReference type="SMART" id="SM00154">
    <property type="entry name" value="ZnF_AN1"/>
    <property type="match status" value="1"/>
</dbReference>
<comment type="function">
    <text evidence="1">May be involved in environmental stress response.</text>
</comment>
<dbReference type="GO" id="GO:0008270">
    <property type="term" value="F:zinc ion binding"/>
    <property type="evidence" value="ECO:0007669"/>
    <property type="project" value="UniProtKB-KW"/>
</dbReference>
<protein>
    <recommendedName>
        <fullName evidence="8">AN1-type domain-containing protein</fullName>
    </recommendedName>
</protein>
<evidence type="ECO:0000313" key="9">
    <source>
        <dbReference type="EMBL" id="WOL14340.1"/>
    </source>
</evidence>
<keyword evidence="10" id="KW-1185">Reference proteome</keyword>